<dbReference type="Proteomes" id="UP000242791">
    <property type="component" value="Unassembled WGS sequence"/>
</dbReference>
<feature type="region of interest" description="Disordered" evidence="1">
    <location>
        <begin position="1"/>
        <end position="29"/>
    </location>
</feature>
<dbReference type="AlphaFoldDB" id="A0A1J9Q5E0"/>
<feature type="region of interest" description="Disordered" evidence="1">
    <location>
        <begin position="92"/>
        <end position="127"/>
    </location>
</feature>
<keyword evidence="3" id="KW-1185">Reference proteome</keyword>
<reference evidence="2 3" key="1">
    <citation type="submission" date="2015-08" db="EMBL/GenBank/DDBJ databases">
        <title>Emmonsia species relationships and genome sequence.</title>
        <authorList>
            <person name="Cuomo C.A."/>
            <person name="Schwartz I.S."/>
            <person name="Kenyon C."/>
            <person name="De Hoog G.S."/>
            <person name="Govender N.P."/>
            <person name="Botha A."/>
            <person name="Moreno L."/>
            <person name="De Vries M."/>
            <person name="Munoz J.F."/>
            <person name="Stielow J.B."/>
        </authorList>
    </citation>
    <scope>NUCLEOTIDE SEQUENCE [LARGE SCALE GENOMIC DNA]</scope>
    <source>
        <strain evidence="2 3">EI222</strain>
    </source>
</reference>
<evidence type="ECO:0000313" key="3">
    <source>
        <dbReference type="Proteomes" id="UP000242791"/>
    </source>
</evidence>
<dbReference type="EMBL" id="LGTZ01000822">
    <property type="protein sequence ID" value="OJD23322.1"/>
    <property type="molecule type" value="Genomic_DNA"/>
</dbReference>
<dbReference type="OrthoDB" id="5420958at2759"/>
<comment type="caution">
    <text evidence="2">The sequence shown here is derived from an EMBL/GenBank/DDBJ whole genome shotgun (WGS) entry which is preliminary data.</text>
</comment>
<gene>
    <name evidence="2" type="ORF">ACJ73_05321</name>
</gene>
<organism evidence="2 3">
    <name type="scientific">Blastomyces percursus</name>
    <dbReference type="NCBI Taxonomy" id="1658174"/>
    <lineage>
        <taxon>Eukaryota</taxon>
        <taxon>Fungi</taxon>
        <taxon>Dikarya</taxon>
        <taxon>Ascomycota</taxon>
        <taxon>Pezizomycotina</taxon>
        <taxon>Eurotiomycetes</taxon>
        <taxon>Eurotiomycetidae</taxon>
        <taxon>Onygenales</taxon>
        <taxon>Ajellomycetaceae</taxon>
        <taxon>Blastomyces</taxon>
    </lineage>
</organism>
<name>A0A1J9Q5E0_9EURO</name>
<evidence type="ECO:0000313" key="2">
    <source>
        <dbReference type="EMBL" id="OJD23322.1"/>
    </source>
</evidence>
<protein>
    <submittedName>
        <fullName evidence="2">Uncharacterized protein</fullName>
    </submittedName>
</protein>
<accession>A0A1J9Q5E0</accession>
<sequence length="127" mass="13940">MAKSRAAIVGSCDPPLLSPGSRDSSGPDTKRIELAARRERAARPMHPEQILSRIIRDSVTRCTPRVFPGSGFRPAGLVPYDPEQVLSRLNTTMHTSNPPGTSHSSQAFWATATPHNVRQLEQQTEKL</sequence>
<dbReference type="VEuPathDB" id="FungiDB:ACJ73_05321"/>
<proteinExistence type="predicted"/>
<evidence type="ECO:0000256" key="1">
    <source>
        <dbReference type="SAM" id="MobiDB-lite"/>
    </source>
</evidence>